<comment type="caution">
    <text evidence="3">The sequence shown here is derived from an EMBL/GenBank/DDBJ whole genome shotgun (WGS) entry which is preliminary data.</text>
</comment>
<evidence type="ECO:0000256" key="1">
    <source>
        <dbReference type="SAM" id="Phobius"/>
    </source>
</evidence>
<feature type="chain" id="PRO_5041255306" evidence="2">
    <location>
        <begin position="27"/>
        <end position="93"/>
    </location>
</feature>
<name>A0AA38IS39_9CUCU</name>
<sequence>MRSSKIVRFAIFILVILLAISQEGECRRKILKGRKAITRTYYRYSAIPAWAVVLLVGLGQLIIGAILFLILKFFVLDQVKPTRYLRARISPSP</sequence>
<protein>
    <submittedName>
        <fullName evidence="3">Uncharacterized protein</fullName>
    </submittedName>
</protein>
<proteinExistence type="predicted"/>
<gene>
    <name evidence="3" type="ORF">Zmor_004665</name>
</gene>
<dbReference type="AlphaFoldDB" id="A0AA38IS39"/>
<feature type="signal peptide" evidence="2">
    <location>
        <begin position="1"/>
        <end position="26"/>
    </location>
</feature>
<evidence type="ECO:0000256" key="2">
    <source>
        <dbReference type="SAM" id="SignalP"/>
    </source>
</evidence>
<dbReference type="Proteomes" id="UP001168821">
    <property type="component" value="Unassembled WGS sequence"/>
</dbReference>
<feature type="transmembrane region" description="Helical" evidence="1">
    <location>
        <begin position="50"/>
        <end position="76"/>
    </location>
</feature>
<reference evidence="3" key="1">
    <citation type="journal article" date="2023" name="G3 (Bethesda)">
        <title>Whole genome assemblies of Zophobas morio and Tenebrio molitor.</title>
        <authorList>
            <person name="Kaur S."/>
            <person name="Stinson S.A."/>
            <person name="diCenzo G.C."/>
        </authorList>
    </citation>
    <scope>NUCLEOTIDE SEQUENCE</scope>
    <source>
        <strain evidence="3">QUZm001</strain>
    </source>
</reference>
<organism evidence="3 4">
    <name type="scientific">Zophobas morio</name>
    <dbReference type="NCBI Taxonomy" id="2755281"/>
    <lineage>
        <taxon>Eukaryota</taxon>
        <taxon>Metazoa</taxon>
        <taxon>Ecdysozoa</taxon>
        <taxon>Arthropoda</taxon>
        <taxon>Hexapoda</taxon>
        <taxon>Insecta</taxon>
        <taxon>Pterygota</taxon>
        <taxon>Neoptera</taxon>
        <taxon>Endopterygota</taxon>
        <taxon>Coleoptera</taxon>
        <taxon>Polyphaga</taxon>
        <taxon>Cucujiformia</taxon>
        <taxon>Tenebrionidae</taxon>
        <taxon>Zophobas</taxon>
    </lineage>
</organism>
<keyword evidence="1" id="KW-0812">Transmembrane</keyword>
<accession>A0AA38IS39</accession>
<evidence type="ECO:0000313" key="3">
    <source>
        <dbReference type="EMBL" id="KAJ3660199.1"/>
    </source>
</evidence>
<keyword evidence="1" id="KW-1133">Transmembrane helix</keyword>
<keyword evidence="1" id="KW-0472">Membrane</keyword>
<keyword evidence="4" id="KW-1185">Reference proteome</keyword>
<dbReference type="EMBL" id="JALNTZ010000002">
    <property type="protein sequence ID" value="KAJ3660199.1"/>
    <property type="molecule type" value="Genomic_DNA"/>
</dbReference>
<keyword evidence="2" id="KW-0732">Signal</keyword>
<evidence type="ECO:0000313" key="4">
    <source>
        <dbReference type="Proteomes" id="UP001168821"/>
    </source>
</evidence>